<dbReference type="InterPro" id="IPR011608">
    <property type="entry name" value="PRD"/>
</dbReference>
<dbReference type="SUPFAM" id="SSF63520">
    <property type="entry name" value="PTS-regulatory domain, PRD"/>
    <property type="match status" value="2"/>
</dbReference>
<dbReference type="InterPro" id="IPR013011">
    <property type="entry name" value="PTS_EIIB_2"/>
</dbReference>
<dbReference type="Gene3D" id="3.40.50.2300">
    <property type="match status" value="1"/>
</dbReference>
<dbReference type="InterPro" id="IPR007737">
    <property type="entry name" value="Mga_HTH"/>
</dbReference>
<evidence type="ECO:0000313" key="11">
    <source>
        <dbReference type="Proteomes" id="UP000595512"/>
    </source>
</evidence>
<keyword evidence="4" id="KW-0010">Activator</keyword>
<feature type="domain" description="PTS EIIA type-2" evidence="7">
    <location>
        <begin position="510"/>
        <end position="651"/>
    </location>
</feature>
<protein>
    <submittedName>
        <fullName evidence="10">BglG family transcription antiterminator</fullName>
    </submittedName>
</protein>
<accession>A0AB37HI56</accession>
<keyword evidence="5" id="KW-0804">Transcription</keyword>
<evidence type="ECO:0000259" key="9">
    <source>
        <dbReference type="PROSITE" id="PS51372"/>
    </source>
</evidence>
<proteinExistence type="predicted"/>
<evidence type="ECO:0000313" key="10">
    <source>
        <dbReference type="EMBL" id="QQX27041.1"/>
    </source>
</evidence>
<dbReference type="InterPro" id="IPR036634">
    <property type="entry name" value="PRD_sf"/>
</dbReference>
<keyword evidence="2" id="KW-0677">Repeat</keyword>
<dbReference type="Pfam" id="PF05043">
    <property type="entry name" value="Mga"/>
    <property type="match status" value="1"/>
</dbReference>
<dbReference type="SUPFAM" id="SSF52794">
    <property type="entry name" value="PTS system IIB component-like"/>
    <property type="match status" value="1"/>
</dbReference>
<feature type="domain" description="PTS EIIB type-2" evidence="8">
    <location>
        <begin position="402"/>
        <end position="491"/>
    </location>
</feature>
<dbReference type="InterPro" id="IPR016152">
    <property type="entry name" value="PTrfase/Anion_transptr"/>
</dbReference>
<evidence type="ECO:0000259" key="6">
    <source>
        <dbReference type="PROSITE" id="PS51000"/>
    </source>
</evidence>
<dbReference type="Gene3D" id="3.40.930.10">
    <property type="entry name" value="Mannitol-specific EII, Chain A"/>
    <property type="match status" value="1"/>
</dbReference>
<evidence type="ECO:0000256" key="4">
    <source>
        <dbReference type="ARBA" id="ARBA00023159"/>
    </source>
</evidence>
<dbReference type="Proteomes" id="UP000595512">
    <property type="component" value="Chromosome"/>
</dbReference>
<dbReference type="PANTHER" id="PTHR30185:SF18">
    <property type="entry name" value="TRANSCRIPTIONAL REGULATOR MTLR"/>
    <property type="match status" value="1"/>
</dbReference>
<dbReference type="PROSITE" id="PS51099">
    <property type="entry name" value="PTS_EIIB_TYPE_2"/>
    <property type="match status" value="1"/>
</dbReference>
<dbReference type="Gene3D" id="1.10.10.10">
    <property type="entry name" value="Winged helix-like DNA-binding domain superfamily/Winged helix DNA-binding domain"/>
    <property type="match status" value="1"/>
</dbReference>
<keyword evidence="3" id="KW-0805">Transcription regulation</keyword>
<dbReference type="Gene3D" id="1.10.1790.10">
    <property type="entry name" value="PRD domain"/>
    <property type="match status" value="2"/>
</dbReference>
<dbReference type="InterPro" id="IPR002178">
    <property type="entry name" value="PTS_EIIA_type-2_dom"/>
</dbReference>
<feature type="domain" description="PRD" evidence="9">
    <location>
        <begin position="291"/>
        <end position="398"/>
    </location>
</feature>
<evidence type="ECO:0000256" key="5">
    <source>
        <dbReference type="ARBA" id="ARBA00023163"/>
    </source>
</evidence>
<dbReference type="PANTHER" id="PTHR30185">
    <property type="entry name" value="CRYPTIC BETA-GLUCOSIDE BGL OPERON ANTITERMINATOR"/>
    <property type="match status" value="1"/>
</dbReference>
<feature type="domain" description="PRD" evidence="9">
    <location>
        <begin position="183"/>
        <end position="285"/>
    </location>
</feature>
<evidence type="ECO:0000256" key="3">
    <source>
        <dbReference type="ARBA" id="ARBA00023015"/>
    </source>
</evidence>
<evidence type="ECO:0000259" key="7">
    <source>
        <dbReference type="PROSITE" id="PS51094"/>
    </source>
</evidence>
<evidence type="ECO:0000256" key="1">
    <source>
        <dbReference type="ARBA" id="ARBA00022679"/>
    </source>
</evidence>
<dbReference type="Pfam" id="PF00874">
    <property type="entry name" value="PRD"/>
    <property type="match status" value="2"/>
</dbReference>
<dbReference type="CDD" id="cd05568">
    <property type="entry name" value="PTS_IIB_bgl_like"/>
    <property type="match status" value="1"/>
</dbReference>
<keyword evidence="1" id="KW-0808">Transferase</keyword>
<dbReference type="Pfam" id="PF08279">
    <property type="entry name" value="HTH_11"/>
    <property type="match status" value="1"/>
</dbReference>
<dbReference type="GO" id="GO:0003700">
    <property type="term" value="F:DNA-binding transcription factor activity"/>
    <property type="evidence" value="ECO:0007669"/>
    <property type="project" value="InterPro"/>
</dbReference>
<reference evidence="10 11" key="1">
    <citation type="submission" date="2020-12" db="EMBL/GenBank/DDBJ databases">
        <title>Taxonomic evaluation of the Bacillus sporothermodurans group of bacteria based on whole genome sequences.</title>
        <authorList>
            <person name="Fiedler G."/>
            <person name="Herbstmann A.-D."/>
            <person name="Doll E."/>
            <person name="Wenning M."/>
            <person name="Brinks E."/>
            <person name="Kabisch J."/>
            <person name="Breitenwieser F."/>
            <person name="Lappann M."/>
            <person name="Boehnlein C."/>
            <person name="Franz C."/>
        </authorList>
    </citation>
    <scope>NUCLEOTIDE SEQUENCE [LARGE SCALE GENOMIC DNA]</scope>
    <source>
        <strain evidence="10 11">DSM 10599</strain>
    </source>
</reference>
<dbReference type="SUPFAM" id="SSF46785">
    <property type="entry name" value="Winged helix' DNA-binding domain"/>
    <property type="match status" value="1"/>
</dbReference>
<evidence type="ECO:0000256" key="2">
    <source>
        <dbReference type="ARBA" id="ARBA00022737"/>
    </source>
</evidence>
<name>A0AB37HI56_9BACI</name>
<dbReference type="KEGG" id="hspo:JGZ69_09905"/>
<sequence length="653" mass="75884">MISLTKRQMDILKQLLGQADYINVKQLAELYEVSERTIRYDLDFIESFLKEYDVTLIRKPGKGIYLEISPEKTSRIINELLQLNHYVVTKKDLIYMLSIQILLEQNTTLESLGETFQISKNRVFQYMENVEELFNQYGVKVEKKPSRGISPVGNELDIRNAFASLFNEAITLSALSKQYIFQQFDEELLHLSKRFTKDFENHLSIQFSDDSLDELYLILCFQHTRLQRGYIADYPFVEKKEFLKTKDFQQLKEIYQSIFHITLEDDEVVYLLKQVKGAKVSVYPIGDVPFSKQEDAYQITYLFATEVEKRLGINFKQDLEFMNGLMVHLQVALHRLFNHQKIENPLTEQVKYKYRFIFEITRKALLKIEELYHFQLPEEEIAYIAMHLGASYERHSFSGYMPTALVVCGSGLATSSLLATRLKIMLPELKAFGPISMAHLDRYMDQEFDFIISTVPLTIKDYEVVVVNPLLEPEELMTLKKLVFKKTYQKQMDELIRTELPLKDYHELGDLIPMNHIQLHGDVDSWRNAIRLASQSLIENGFITNQYTHAMIRAVEELGPYMVFIPEVAIVHASSKEGVLKDGASLLALDKPIPFGDSEKVMVQLIFVICSTMSESDLFIQLVQILEENNNLEILKSSKRIQEILKLNNETAR</sequence>
<organism evidence="10 11">
    <name type="scientific">Heyndrickxia sporothermodurans</name>
    <dbReference type="NCBI Taxonomy" id="46224"/>
    <lineage>
        <taxon>Bacteria</taxon>
        <taxon>Bacillati</taxon>
        <taxon>Bacillota</taxon>
        <taxon>Bacilli</taxon>
        <taxon>Bacillales</taxon>
        <taxon>Bacillaceae</taxon>
        <taxon>Heyndrickxia</taxon>
    </lineage>
</organism>
<dbReference type="InterPro" id="IPR013196">
    <property type="entry name" value="HTH_11"/>
</dbReference>
<dbReference type="Pfam" id="PF00359">
    <property type="entry name" value="PTS_EIIA_2"/>
    <property type="match status" value="1"/>
</dbReference>
<dbReference type="InterPro" id="IPR036388">
    <property type="entry name" value="WH-like_DNA-bd_sf"/>
</dbReference>
<dbReference type="RefSeq" id="WP_107958531.1">
    <property type="nucleotide sequence ID" value="NZ_CP066701.1"/>
</dbReference>
<dbReference type="AlphaFoldDB" id="A0AB37HI56"/>
<dbReference type="InterPro" id="IPR001034">
    <property type="entry name" value="DeoR_HTH"/>
</dbReference>
<dbReference type="PROSITE" id="PS51094">
    <property type="entry name" value="PTS_EIIA_TYPE_2"/>
    <property type="match status" value="1"/>
</dbReference>
<dbReference type="InterPro" id="IPR036390">
    <property type="entry name" value="WH_DNA-bd_sf"/>
</dbReference>
<gene>
    <name evidence="10" type="ORF">JGZ69_09905</name>
</gene>
<dbReference type="SUPFAM" id="SSF55804">
    <property type="entry name" value="Phoshotransferase/anion transport protein"/>
    <property type="match status" value="1"/>
</dbReference>
<dbReference type="InterPro" id="IPR036095">
    <property type="entry name" value="PTS_EIIB-like_sf"/>
</dbReference>
<dbReference type="GO" id="GO:0009401">
    <property type="term" value="P:phosphoenolpyruvate-dependent sugar phosphotransferase system"/>
    <property type="evidence" value="ECO:0007669"/>
    <property type="project" value="InterPro"/>
</dbReference>
<feature type="domain" description="HTH deoR-type" evidence="6">
    <location>
        <begin position="5"/>
        <end position="65"/>
    </location>
</feature>
<dbReference type="PROSITE" id="PS51372">
    <property type="entry name" value="PRD_2"/>
    <property type="match status" value="2"/>
</dbReference>
<dbReference type="GO" id="GO:0008982">
    <property type="term" value="F:protein-N(PI)-phosphohistidine-sugar phosphotransferase activity"/>
    <property type="evidence" value="ECO:0007669"/>
    <property type="project" value="InterPro"/>
</dbReference>
<dbReference type="InterPro" id="IPR050661">
    <property type="entry name" value="BglG_antiterminators"/>
</dbReference>
<dbReference type="EMBL" id="CP066701">
    <property type="protein sequence ID" value="QQX27041.1"/>
    <property type="molecule type" value="Genomic_DNA"/>
</dbReference>
<dbReference type="PROSITE" id="PS51000">
    <property type="entry name" value="HTH_DEOR_2"/>
    <property type="match status" value="1"/>
</dbReference>
<dbReference type="CDD" id="cd00211">
    <property type="entry name" value="PTS_IIA_fru"/>
    <property type="match status" value="1"/>
</dbReference>
<evidence type="ECO:0000259" key="8">
    <source>
        <dbReference type="PROSITE" id="PS51099"/>
    </source>
</evidence>